<dbReference type="EMBL" id="SJPU01000001">
    <property type="protein sequence ID" value="TWU18224.1"/>
    <property type="molecule type" value="Genomic_DNA"/>
</dbReference>
<gene>
    <name evidence="4" type="ORF">Poly21_03790</name>
</gene>
<dbReference type="InterPro" id="IPR051829">
    <property type="entry name" value="Multiheme_Cytochr_ET"/>
</dbReference>
<dbReference type="PANTHER" id="PTHR35038:SF8">
    <property type="entry name" value="C-TYPE POLYHEME CYTOCHROME OMCC"/>
    <property type="match status" value="1"/>
</dbReference>
<evidence type="ECO:0000313" key="4">
    <source>
        <dbReference type="EMBL" id="TWU18224.1"/>
    </source>
</evidence>
<sequence length="458" mass="50721">MEAKGCSAGLTLAIAMGNREAISKESIPVDHREQRHIVLRTLLRGDLLALILIATGTAWLITSWAGGQWLSTSSSRSSLPPQSEQSPDDVSRRVLARLPPHVQQQVRGWNSLIATNFAGDQACAECHQSEYEAHQRSGHSHTALLMSQSPLAKKLAKSDSYPDPRRDQVFEFSQADGQFMVREQTRKEILVPVTWLLGSGSHAQTPIAVDEATQRGVELRWSYFPEDDRVGVTPDHERFDAFANDSLECFGRPMDDADIRACLGCHSTSMPPRSLPIINSLVVENVGCERCHGPRKKHVELAHQGRAEEAKPMLQYETAADYMSACASCHRDASSVTPDMEPHDLARFQPYGIQRSRCYLETPGNLTCSTCHDPHDSVSHDRARSVDQCRQCHAEGSLSEAAHSGNDDCIECHMPLVPWSSGISFHDHWIRIPEKHSSAKSSPLQSTNAWSADRHAGK</sequence>
<organism evidence="4 5">
    <name type="scientific">Allorhodopirellula heiligendammensis</name>
    <dbReference type="NCBI Taxonomy" id="2714739"/>
    <lineage>
        <taxon>Bacteria</taxon>
        <taxon>Pseudomonadati</taxon>
        <taxon>Planctomycetota</taxon>
        <taxon>Planctomycetia</taxon>
        <taxon>Pirellulales</taxon>
        <taxon>Pirellulaceae</taxon>
        <taxon>Allorhodopirellula</taxon>
    </lineage>
</organism>
<evidence type="ECO:0000313" key="5">
    <source>
        <dbReference type="Proteomes" id="UP000319908"/>
    </source>
</evidence>
<dbReference type="InterPro" id="IPR036280">
    <property type="entry name" value="Multihaem_cyt_sf"/>
</dbReference>
<comment type="caution">
    <text evidence="4">The sequence shown here is derived from an EMBL/GenBank/DDBJ whole genome shotgun (WGS) entry which is preliminary data.</text>
</comment>
<evidence type="ECO:0000256" key="2">
    <source>
        <dbReference type="SAM" id="MobiDB-lite"/>
    </source>
</evidence>
<accession>A0A5C6C4G5</accession>
<feature type="compositionally biased region" description="Polar residues" evidence="2">
    <location>
        <begin position="439"/>
        <end position="450"/>
    </location>
</feature>
<dbReference type="AlphaFoldDB" id="A0A5C6C4G5"/>
<dbReference type="Pfam" id="PF13435">
    <property type="entry name" value="Cytochrome_C554"/>
    <property type="match status" value="2"/>
</dbReference>
<name>A0A5C6C4G5_9BACT</name>
<dbReference type="PANTHER" id="PTHR35038">
    <property type="entry name" value="DISSIMILATORY SULFITE REDUCTASE SIRA"/>
    <property type="match status" value="1"/>
</dbReference>
<dbReference type="RefSeq" id="WP_302117207.1">
    <property type="nucleotide sequence ID" value="NZ_SJPU01000001.1"/>
</dbReference>
<keyword evidence="5" id="KW-1185">Reference proteome</keyword>
<protein>
    <recommendedName>
        <fullName evidence="3">Cytochrome c-552/4 domain-containing protein</fullName>
    </recommendedName>
</protein>
<evidence type="ECO:0000259" key="3">
    <source>
        <dbReference type="Pfam" id="PF13435"/>
    </source>
</evidence>
<dbReference type="Proteomes" id="UP000319908">
    <property type="component" value="Unassembled WGS sequence"/>
</dbReference>
<dbReference type="Gene3D" id="1.10.1130.10">
    <property type="entry name" value="Flavocytochrome C3, Chain A"/>
    <property type="match status" value="1"/>
</dbReference>
<feature type="region of interest" description="Disordered" evidence="2">
    <location>
        <begin position="436"/>
        <end position="458"/>
    </location>
</feature>
<dbReference type="SUPFAM" id="SSF48695">
    <property type="entry name" value="Multiheme cytochromes"/>
    <property type="match status" value="1"/>
</dbReference>
<evidence type="ECO:0000256" key="1">
    <source>
        <dbReference type="ARBA" id="ARBA00022729"/>
    </source>
</evidence>
<dbReference type="InterPro" id="IPR023155">
    <property type="entry name" value="Cyt_c-552/4"/>
</dbReference>
<feature type="domain" description="Cytochrome c-552/4" evidence="3">
    <location>
        <begin position="122"/>
        <end position="158"/>
    </location>
</feature>
<keyword evidence="1" id="KW-0732">Signal</keyword>
<proteinExistence type="predicted"/>
<feature type="domain" description="Cytochrome c-552/4" evidence="3">
    <location>
        <begin position="258"/>
        <end position="293"/>
    </location>
</feature>
<reference evidence="4 5" key="1">
    <citation type="journal article" date="2020" name="Antonie Van Leeuwenhoek">
        <title>Rhodopirellula heiligendammensis sp. nov., Rhodopirellula pilleata sp. nov., and Rhodopirellula solitaria sp. nov. isolated from natural or artificial marine surfaces in Northern Germany and California, USA, and emended description of the genus Rhodopirellula.</title>
        <authorList>
            <person name="Kallscheuer N."/>
            <person name="Wiegand S."/>
            <person name="Jogler M."/>
            <person name="Boedeker C."/>
            <person name="Peeters S.H."/>
            <person name="Rast P."/>
            <person name="Heuer A."/>
            <person name="Jetten M.S.M."/>
            <person name="Rohde M."/>
            <person name="Jogler C."/>
        </authorList>
    </citation>
    <scope>NUCLEOTIDE SEQUENCE [LARGE SCALE GENOMIC DNA]</scope>
    <source>
        <strain evidence="4 5">Poly21</strain>
    </source>
</reference>